<gene>
    <name evidence="2" type="ORF">PITG_19439</name>
</gene>
<feature type="compositionally biased region" description="Pro residues" evidence="1">
    <location>
        <begin position="1"/>
        <end position="11"/>
    </location>
</feature>
<dbReference type="HOGENOM" id="CLU_2579059_0_0_1"/>
<proteinExistence type="predicted"/>
<dbReference type="Proteomes" id="UP000006643">
    <property type="component" value="Unassembled WGS sequence"/>
</dbReference>
<evidence type="ECO:0000313" key="3">
    <source>
        <dbReference type="Proteomes" id="UP000006643"/>
    </source>
</evidence>
<dbReference type="VEuPathDB" id="FungiDB:PITG_19439"/>
<sequence>MSPHLPSPTAPPTTATSDGGIPATASTIGDVMYNGTMNLEEADSCLMAFGAKQLRTECYLRQLRIVKKDPDANDHKSNRSK</sequence>
<organism evidence="2 3">
    <name type="scientific">Phytophthora infestans (strain T30-4)</name>
    <name type="common">Potato late blight agent</name>
    <dbReference type="NCBI Taxonomy" id="403677"/>
    <lineage>
        <taxon>Eukaryota</taxon>
        <taxon>Sar</taxon>
        <taxon>Stramenopiles</taxon>
        <taxon>Oomycota</taxon>
        <taxon>Peronosporomycetes</taxon>
        <taxon>Peronosporales</taxon>
        <taxon>Peronosporaceae</taxon>
        <taxon>Phytophthora</taxon>
    </lineage>
</organism>
<dbReference type="AlphaFoldDB" id="D0P081"/>
<dbReference type="GeneID" id="9467157"/>
<evidence type="ECO:0000313" key="2">
    <source>
        <dbReference type="EMBL" id="EEY70255.1"/>
    </source>
</evidence>
<reference evidence="3" key="1">
    <citation type="journal article" date="2009" name="Nature">
        <title>Genome sequence and analysis of the Irish potato famine pathogen Phytophthora infestans.</title>
        <authorList>
            <consortium name="The Broad Institute Genome Sequencing Platform"/>
            <person name="Haas B.J."/>
            <person name="Kamoun S."/>
            <person name="Zody M.C."/>
            <person name="Jiang R.H."/>
            <person name="Handsaker R.E."/>
            <person name="Cano L.M."/>
            <person name="Grabherr M."/>
            <person name="Kodira C.D."/>
            <person name="Raffaele S."/>
            <person name="Torto-Alalibo T."/>
            <person name="Bozkurt T.O."/>
            <person name="Ah-Fong A.M."/>
            <person name="Alvarado L."/>
            <person name="Anderson V.L."/>
            <person name="Armstrong M.R."/>
            <person name="Avrova A."/>
            <person name="Baxter L."/>
            <person name="Beynon J."/>
            <person name="Boevink P.C."/>
            <person name="Bollmann S.R."/>
            <person name="Bos J.I."/>
            <person name="Bulone V."/>
            <person name="Cai G."/>
            <person name="Cakir C."/>
            <person name="Carrington J.C."/>
            <person name="Chawner M."/>
            <person name="Conti L."/>
            <person name="Costanzo S."/>
            <person name="Ewan R."/>
            <person name="Fahlgren N."/>
            <person name="Fischbach M.A."/>
            <person name="Fugelstad J."/>
            <person name="Gilroy E.M."/>
            <person name="Gnerre S."/>
            <person name="Green P.J."/>
            <person name="Grenville-Briggs L.J."/>
            <person name="Griffith J."/>
            <person name="Grunwald N.J."/>
            <person name="Horn K."/>
            <person name="Horner N.R."/>
            <person name="Hu C.H."/>
            <person name="Huitema E."/>
            <person name="Jeong D.H."/>
            <person name="Jones A.M."/>
            <person name="Jones J.D."/>
            <person name="Jones R.W."/>
            <person name="Karlsson E.K."/>
            <person name="Kunjeti S.G."/>
            <person name="Lamour K."/>
            <person name="Liu Z."/>
            <person name="Ma L."/>
            <person name="Maclean D."/>
            <person name="Chibucos M.C."/>
            <person name="McDonald H."/>
            <person name="McWalters J."/>
            <person name="Meijer H.J."/>
            <person name="Morgan W."/>
            <person name="Morris P.F."/>
            <person name="Munro C.A."/>
            <person name="O'Neill K."/>
            <person name="Ospina-Giraldo M."/>
            <person name="Pinzon A."/>
            <person name="Pritchard L."/>
            <person name="Ramsahoye B."/>
            <person name="Ren Q."/>
            <person name="Restrepo S."/>
            <person name="Roy S."/>
            <person name="Sadanandom A."/>
            <person name="Savidor A."/>
            <person name="Schornack S."/>
            <person name="Schwartz D.C."/>
            <person name="Schumann U.D."/>
            <person name="Schwessinger B."/>
            <person name="Seyer L."/>
            <person name="Sharpe T."/>
            <person name="Silvar C."/>
            <person name="Song J."/>
            <person name="Studholme D.J."/>
            <person name="Sykes S."/>
            <person name="Thines M."/>
            <person name="van de Vondervoort P.J."/>
            <person name="Phuntumart V."/>
            <person name="Wawra S."/>
            <person name="Weide R."/>
            <person name="Win J."/>
            <person name="Young C."/>
            <person name="Zhou S."/>
            <person name="Fry W."/>
            <person name="Meyers B.C."/>
            <person name="van West P."/>
            <person name="Ristaino J."/>
            <person name="Govers F."/>
            <person name="Birch P.R."/>
            <person name="Whisson S.C."/>
            <person name="Judelson H.S."/>
            <person name="Nusbaum C."/>
        </authorList>
    </citation>
    <scope>NUCLEOTIDE SEQUENCE [LARGE SCALE GENOMIC DNA]</scope>
    <source>
        <strain evidence="3">T30-4</strain>
    </source>
</reference>
<protein>
    <submittedName>
        <fullName evidence="2">Uncharacterized protein</fullName>
    </submittedName>
</protein>
<accession>D0P081</accession>
<dbReference type="InParanoid" id="D0P081"/>
<keyword evidence="3" id="KW-1185">Reference proteome</keyword>
<name>D0P081_PHYIT</name>
<dbReference type="EMBL" id="DS028213">
    <property type="protein sequence ID" value="EEY70255.1"/>
    <property type="molecule type" value="Genomic_DNA"/>
</dbReference>
<dbReference type="RefSeq" id="XP_002996975.1">
    <property type="nucleotide sequence ID" value="XM_002996929.1"/>
</dbReference>
<dbReference type="KEGG" id="pif:PITG_19439"/>
<evidence type="ECO:0000256" key="1">
    <source>
        <dbReference type="SAM" id="MobiDB-lite"/>
    </source>
</evidence>
<dbReference type="OrthoDB" id="129315at2759"/>
<feature type="region of interest" description="Disordered" evidence="1">
    <location>
        <begin position="1"/>
        <end position="24"/>
    </location>
</feature>